<evidence type="ECO:0000313" key="4">
    <source>
        <dbReference type="Proteomes" id="UP000436655"/>
    </source>
</evidence>
<accession>A0A5P0ZHB3</accession>
<dbReference type="OrthoDB" id="2309783at2"/>
<dbReference type="EMBL" id="VDFM01000004">
    <property type="protein sequence ID" value="MQS52450.1"/>
    <property type="molecule type" value="Genomic_DNA"/>
</dbReference>
<proteinExistence type="predicted"/>
<comment type="caution">
    <text evidence="2">The sequence shown here is derived from an EMBL/GenBank/DDBJ whole genome shotgun (WGS) entry which is preliminary data.</text>
</comment>
<sequence length="84" mass="9969">MCGVSSEAMTKERFLSMYPDFMHRFSHMGFDLQNFIINDLKLISLFKQRESICTEVDNDDEIERNSEDVEDQVNALIEEYNEEH</sequence>
<dbReference type="Proteomes" id="UP000436655">
    <property type="component" value="Unassembled WGS sequence"/>
</dbReference>
<dbReference type="AlphaFoldDB" id="A0A5P0ZHB3"/>
<dbReference type="EMBL" id="VDFN01000003">
    <property type="protein sequence ID" value="MQS44871.1"/>
    <property type="molecule type" value="Genomic_DNA"/>
</dbReference>
<keyword evidence="4" id="KW-1185">Reference proteome</keyword>
<evidence type="ECO:0000313" key="1">
    <source>
        <dbReference type="EMBL" id="MQS44871.1"/>
    </source>
</evidence>
<name>A0A5P0ZHB3_9LACO</name>
<evidence type="ECO:0000313" key="2">
    <source>
        <dbReference type="EMBL" id="MQS52450.1"/>
    </source>
</evidence>
<dbReference type="RefSeq" id="WP_125705151.1">
    <property type="nucleotide sequence ID" value="NZ_JBHTOO010000028.1"/>
</dbReference>
<reference evidence="1" key="2">
    <citation type="submission" date="2019-05" db="EMBL/GenBank/DDBJ databases">
        <authorList>
            <person name="Schuster J.A."/>
            <person name="Ehrmann M.A."/>
        </authorList>
    </citation>
    <scope>NUCLEOTIDE SEQUENCE</scope>
    <source>
        <strain evidence="1">TMW 1.2098</strain>
    </source>
</reference>
<evidence type="ECO:0000313" key="3">
    <source>
        <dbReference type="Proteomes" id="UP000380386"/>
    </source>
</evidence>
<dbReference type="Proteomes" id="UP000380386">
    <property type="component" value="Unassembled WGS sequence"/>
</dbReference>
<organism evidence="2 3">
    <name type="scientific">Companilactobacillus mishanensis</name>
    <dbReference type="NCBI Taxonomy" id="2486008"/>
    <lineage>
        <taxon>Bacteria</taxon>
        <taxon>Bacillati</taxon>
        <taxon>Bacillota</taxon>
        <taxon>Bacilli</taxon>
        <taxon>Lactobacillales</taxon>
        <taxon>Lactobacillaceae</taxon>
        <taxon>Companilactobacillus</taxon>
    </lineage>
</organism>
<protein>
    <submittedName>
        <fullName evidence="2">Uncharacterized protein</fullName>
    </submittedName>
</protein>
<gene>
    <name evidence="2" type="ORF">FHL02_05385</name>
    <name evidence="1" type="ORF">FHL03_05155</name>
</gene>
<reference evidence="3 4" key="1">
    <citation type="journal article" date="2019" name="Syst. Appl. Microbiol.">
        <title>Polyphasic characterization of two novel Lactobacillus spp. isolated from blown salami packages: Description of Lactobacillus halodurans sp. nov. and Lactobacillus salsicarnum sp. nov.</title>
        <authorList>
            <person name="Schuster J.A."/>
            <person name="Klingl A."/>
            <person name="Vogel R.F."/>
            <person name="Ehrmann M.A."/>
        </authorList>
    </citation>
    <scope>NUCLEOTIDE SEQUENCE [LARGE SCALE GENOMIC DNA]</scope>
    <source>
        <strain evidence="1 4">TMW 1.2098</strain>
        <strain evidence="2 3">TMW 1.2118</strain>
    </source>
</reference>